<reference evidence="1" key="1">
    <citation type="submission" date="2009-10" db="EMBL/GenBank/DDBJ databases">
        <title>Complete sequence of Bacillus selenitireducens MLS10.</title>
        <authorList>
            <consortium name="US DOE Joint Genome Institute"/>
            <person name="Lucas S."/>
            <person name="Copeland A."/>
            <person name="Lapidus A."/>
            <person name="Glavina del Rio T."/>
            <person name="Dalin E."/>
            <person name="Tice H."/>
            <person name="Bruce D."/>
            <person name="Goodwin L."/>
            <person name="Pitluck S."/>
            <person name="Sims D."/>
            <person name="Brettin T."/>
            <person name="Detter J.C."/>
            <person name="Han C."/>
            <person name="Larimer F."/>
            <person name="Land M."/>
            <person name="Hauser L."/>
            <person name="Kyrpides N."/>
            <person name="Ovchinnikova G."/>
            <person name="Stolz J."/>
        </authorList>
    </citation>
    <scope>NUCLEOTIDE SEQUENCE [LARGE SCALE GENOMIC DNA]</scope>
    <source>
        <strain evidence="1">MLS10</strain>
    </source>
</reference>
<dbReference type="OrthoDB" id="9815360at2"/>
<dbReference type="PANTHER" id="PTHR43808">
    <property type="entry name" value="ACETYLORNITHINE DEACETYLASE"/>
    <property type="match status" value="1"/>
</dbReference>
<accession>D6XZB7</accession>
<dbReference type="eggNOG" id="COG4187">
    <property type="taxonomic scope" value="Bacteria"/>
</dbReference>
<dbReference type="AlphaFoldDB" id="D6XZB7"/>
<dbReference type="InterPro" id="IPR012166">
    <property type="entry name" value="Uncharacterised_RocB"/>
</dbReference>
<proteinExistence type="predicted"/>
<dbReference type="SUPFAM" id="SSF53187">
    <property type="entry name" value="Zn-dependent exopeptidases"/>
    <property type="match status" value="1"/>
</dbReference>
<dbReference type="InterPro" id="IPR002933">
    <property type="entry name" value="Peptidase_M20"/>
</dbReference>
<dbReference type="Pfam" id="PF01546">
    <property type="entry name" value="Peptidase_M20"/>
    <property type="match status" value="1"/>
</dbReference>
<dbReference type="RefSeq" id="WP_013173814.1">
    <property type="nucleotide sequence ID" value="NC_014219.1"/>
</dbReference>
<dbReference type="InterPro" id="IPR050072">
    <property type="entry name" value="Peptidase_M20A"/>
</dbReference>
<dbReference type="PANTHER" id="PTHR43808:SF27">
    <property type="entry name" value="PROTEIN ROCB"/>
    <property type="match status" value="1"/>
</dbReference>
<sequence length="533" mass="59983">MNHEPVFQDLEALIGELVSWDSITHTRGERDFPYRLQEKLLSLPCFQRNPERVRLHDGPDGRQSLSALYRAEQPETDQTIVLISHFDTVDTREYGALSPLAFDAVALTEKIKASDGGFADQVLHDAKSGEYLFGRGIMDMKAGLAIHLHILEKAAQEKWPVNLLLVTVHDEEGDSDGMRSMIPVLHERAKEEGLTWRLFLNGEPSFPVTETDESQYMYTGSAGKLMPAVVVKGQGTHGGEGEKGISAPFMLSYVTREMEWNPVFSETVYEEENTLPVTLSAKDMKKEYSVQTPAYMYSMFNLLILKQGPDEVMAGFRQVVEDAMAACEADWHRKIPKAKGRTIRVMTYEELAAYAEEHADPSVLAQGMQRIAADASLDLRERCMKQTEWLISLCPELGPVAVCLYVPPYYPAVNSSDSPLIQRIQRAVYEAGETNARPLTHRHYFNGISDLSYVQAVETSRMAEAYVRNMPLDDSVYHIPFREMAELDAPVFNLGPFGKDPHLVSERLHRENAFHETPRLITAVIQAVIAETD</sequence>
<keyword evidence="2" id="KW-1185">Reference proteome</keyword>
<dbReference type="HOGENOM" id="CLU_037632_0_0_9"/>
<dbReference type="Gene3D" id="3.40.630.10">
    <property type="entry name" value="Zn peptidases"/>
    <property type="match status" value="1"/>
</dbReference>
<organism evidence="1 2">
    <name type="scientific">Bacillus selenitireducens (strain ATCC 700615 / DSM 15326 / MLS10)</name>
    <dbReference type="NCBI Taxonomy" id="439292"/>
    <lineage>
        <taxon>Bacteria</taxon>
        <taxon>Bacillati</taxon>
        <taxon>Bacillota</taxon>
        <taxon>Bacilli</taxon>
        <taxon>Bacillales</taxon>
        <taxon>Bacillaceae</taxon>
        <taxon>Salisediminibacterium</taxon>
    </lineage>
</organism>
<dbReference type="EMBL" id="CP001791">
    <property type="protein sequence ID" value="ADI00402.1"/>
    <property type="molecule type" value="Genomic_DNA"/>
</dbReference>
<dbReference type="PIRSF" id="PIRSF010386">
    <property type="entry name" value="RocB"/>
    <property type="match status" value="1"/>
</dbReference>
<dbReference type="KEGG" id="bse:Bsel_2913"/>
<gene>
    <name evidence="1" type="ordered locus">Bsel_2913</name>
</gene>
<dbReference type="STRING" id="439292.Bsel_2913"/>
<dbReference type="GO" id="GO:0016787">
    <property type="term" value="F:hydrolase activity"/>
    <property type="evidence" value="ECO:0007669"/>
    <property type="project" value="InterPro"/>
</dbReference>
<evidence type="ECO:0000313" key="1">
    <source>
        <dbReference type="EMBL" id="ADI00402.1"/>
    </source>
</evidence>
<dbReference type="Proteomes" id="UP000000271">
    <property type="component" value="Chromosome"/>
</dbReference>
<name>D6XZB7_BACIE</name>
<protein>
    <submittedName>
        <fullName evidence="1">Peptidase M20</fullName>
    </submittedName>
</protein>
<evidence type="ECO:0000313" key="2">
    <source>
        <dbReference type="Proteomes" id="UP000000271"/>
    </source>
</evidence>